<organism evidence="2 3">
    <name type="scientific">Ajellomyces capsulatus (strain H143)</name>
    <name type="common">Darling's disease fungus</name>
    <name type="synonym">Histoplasma capsulatum</name>
    <dbReference type="NCBI Taxonomy" id="544712"/>
    <lineage>
        <taxon>Eukaryota</taxon>
        <taxon>Fungi</taxon>
        <taxon>Dikarya</taxon>
        <taxon>Ascomycota</taxon>
        <taxon>Pezizomycotina</taxon>
        <taxon>Eurotiomycetes</taxon>
        <taxon>Eurotiomycetidae</taxon>
        <taxon>Onygenales</taxon>
        <taxon>Ajellomycetaceae</taxon>
        <taxon>Histoplasma</taxon>
    </lineage>
</organism>
<feature type="compositionally biased region" description="Polar residues" evidence="1">
    <location>
        <begin position="1"/>
        <end position="14"/>
    </location>
</feature>
<feature type="region of interest" description="Disordered" evidence="1">
    <location>
        <begin position="1"/>
        <end position="20"/>
    </location>
</feature>
<dbReference type="HOGENOM" id="CLU_2276695_0_0_1"/>
<dbReference type="EMBL" id="GG692425">
    <property type="protein sequence ID" value="EER40637.1"/>
    <property type="molecule type" value="Genomic_DNA"/>
</dbReference>
<proteinExistence type="predicted"/>
<dbReference type="AlphaFoldDB" id="C6HFN6"/>
<reference evidence="3" key="1">
    <citation type="submission" date="2009-05" db="EMBL/GenBank/DDBJ databases">
        <title>The genome sequence of Ajellomyces capsulatus strain H143.</title>
        <authorList>
            <person name="Champion M."/>
            <person name="Cuomo C.A."/>
            <person name="Ma L.-J."/>
            <person name="Henn M.R."/>
            <person name="Sil A."/>
            <person name="Goldman B."/>
            <person name="Young S.K."/>
            <person name="Kodira C.D."/>
            <person name="Zeng Q."/>
            <person name="Koehrsen M."/>
            <person name="Alvarado L."/>
            <person name="Berlin A.M."/>
            <person name="Borenstein D."/>
            <person name="Chen Z."/>
            <person name="Engels R."/>
            <person name="Freedman E."/>
            <person name="Gellesch M."/>
            <person name="Goldberg J."/>
            <person name="Griggs A."/>
            <person name="Gujja S."/>
            <person name="Heiman D.I."/>
            <person name="Hepburn T.A."/>
            <person name="Howarth C."/>
            <person name="Jen D."/>
            <person name="Larson L."/>
            <person name="Lewis B."/>
            <person name="Mehta T."/>
            <person name="Park D."/>
            <person name="Pearson M."/>
            <person name="Roberts A."/>
            <person name="Saif S."/>
            <person name="Shea T.D."/>
            <person name="Shenoy N."/>
            <person name="Sisk P."/>
            <person name="Stolte C."/>
            <person name="Sykes S."/>
            <person name="Walk T."/>
            <person name="White J."/>
            <person name="Yandava C."/>
            <person name="Klein B."/>
            <person name="McEwen J.G."/>
            <person name="Puccia R."/>
            <person name="Goldman G.H."/>
            <person name="Felipe M.S."/>
            <person name="Nino-Vega G."/>
            <person name="San-Blas G."/>
            <person name="Taylor J.W."/>
            <person name="Mendoza L."/>
            <person name="Galagan J.E."/>
            <person name="Nusbaum C."/>
            <person name="Birren B.W."/>
        </authorList>
    </citation>
    <scope>NUCLEOTIDE SEQUENCE [LARGE SCALE GENOMIC DNA]</scope>
    <source>
        <strain evidence="3">H143</strain>
    </source>
</reference>
<gene>
    <name evidence="2" type="ORF">HCDG_05226</name>
</gene>
<sequence length="102" mass="11538">MTSPTTHPSPASQSEQRRSSRGCFRCPLCRNQPSLPHRGPVWAGIARELQLSWGRWRVVEGCDWPWIGSLQQLRSSLPTIHTSIQVYLRSTRTGNTTKIPIS</sequence>
<dbReference type="Proteomes" id="UP000002624">
    <property type="component" value="Unassembled WGS sequence"/>
</dbReference>
<evidence type="ECO:0000256" key="1">
    <source>
        <dbReference type="SAM" id="MobiDB-lite"/>
    </source>
</evidence>
<name>C6HFN6_AJECH</name>
<evidence type="ECO:0000313" key="3">
    <source>
        <dbReference type="Proteomes" id="UP000002624"/>
    </source>
</evidence>
<accession>C6HFN6</accession>
<dbReference type="VEuPathDB" id="FungiDB:HCDG_05226"/>
<evidence type="ECO:0000313" key="2">
    <source>
        <dbReference type="EMBL" id="EER40637.1"/>
    </source>
</evidence>
<protein>
    <submittedName>
        <fullName evidence="2">Uncharacterized protein</fullName>
    </submittedName>
</protein>